<protein>
    <submittedName>
        <fullName evidence="7">Aminotransferase class IV</fullName>
    </submittedName>
</protein>
<dbReference type="InterPro" id="IPR043132">
    <property type="entry name" value="BCAT-like_C"/>
</dbReference>
<keyword evidence="4 6" id="KW-0663">Pyridoxal phosphate</keyword>
<dbReference type="GO" id="GO:0005829">
    <property type="term" value="C:cytosol"/>
    <property type="evidence" value="ECO:0007669"/>
    <property type="project" value="TreeGrafter"/>
</dbReference>
<accession>A0A5C7FEU8</accession>
<dbReference type="GO" id="GO:0008483">
    <property type="term" value="F:transaminase activity"/>
    <property type="evidence" value="ECO:0007669"/>
    <property type="project" value="UniProtKB-KW"/>
</dbReference>
<evidence type="ECO:0000313" key="7">
    <source>
        <dbReference type="EMBL" id="WWD79205.1"/>
    </source>
</evidence>
<dbReference type="Gene3D" id="3.20.10.10">
    <property type="entry name" value="D-amino Acid Aminotransferase, subunit A, domain 2"/>
    <property type="match status" value="1"/>
</dbReference>
<dbReference type="AlphaFoldDB" id="A0A5C7FEU8"/>
<sequence length="287" mass="32951">MPEIAFYQDRFIEVDEPVIPIQERGHQFGDGIYEVIRVYNGVPFTMREHMERMEESAGLIRMELPYPAQEIERLALEALRRSDILEAEIYIQITRGIHIRQHHFPEPAASALSIIIKDARIVPEDKRMSGVDVITRDDVRWKLCYVKSLNLLPNVMAKQEAVEAGAQEALFVDNNVVKEGSSSNVFIVKDGIVKTHPATKGILHGITRRVVIDTAREAGIPLEETRFTTEELHEADEAFLTSTTMELLSIRQVDHHLLSESRLVTDRLFAAFQEKKEKERSNWHKTR</sequence>
<dbReference type="InterPro" id="IPR018300">
    <property type="entry name" value="Aminotrans_IV_CS"/>
</dbReference>
<dbReference type="InterPro" id="IPR050571">
    <property type="entry name" value="Class-IV_PLP-Dep_Aminotrnsfr"/>
</dbReference>
<keyword evidence="7" id="KW-0808">Transferase</keyword>
<reference evidence="7 8" key="1">
    <citation type="submission" date="2024-01" db="EMBL/GenBank/DDBJ databases">
        <title>Complete Genome Sequence of Alkalicoccus halolimnae BZ-SZ-XJ29T, a Moderately Halophilic Bacterium Isolated from a Salt Lake.</title>
        <authorList>
            <person name="Zhao B."/>
        </authorList>
    </citation>
    <scope>NUCLEOTIDE SEQUENCE [LARGE SCALE GENOMIC DNA]</scope>
    <source>
        <strain evidence="7 8">BZ-SZ-XJ29</strain>
    </source>
</reference>
<comment type="cofactor">
    <cofactor evidence="1 6">
        <name>pyridoxal 5'-phosphate</name>
        <dbReference type="ChEBI" id="CHEBI:597326"/>
    </cofactor>
</comment>
<dbReference type="OrthoDB" id="9805628at2"/>
<evidence type="ECO:0000256" key="1">
    <source>
        <dbReference type="ARBA" id="ARBA00001933"/>
    </source>
</evidence>
<keyword evidence="8" id="KW-1185">Reference proteome</keyword>
<dbReference type="PANTHER" id="PTHR42743">
    <property type="entry name" value="AMINO-ACID AMINOTRANSFERASE"/>
    <property type="match status" value="1"/>
</dbReference>
<evidence type="ECO:0000256" key="6">
    <source>
        <dbReference type="RuleBase" id="RU004516"/>
    </source>
</evidence>
<comment type="similarity">
    <text evidence="2 5">Belongs to the class-IV pyridoxal-phosphate-dependent aminotransferase family.</text>
</comment>
<dbReference type="GO" id="GO:0046394">
    <property type="term" value="P:carboxylic acid biosynthetic process"/>
    <property type="evidence" value="ECO:0007669"/>
    <property type="project" value="UniProtKB-ARBA"/>
</dbReference>
<evidence type="ECO:0000256" key="3">
    <source>
        <dbReference type="ARBA" id="ARBA00011738"/>
    </source>
</evidence>
<dbReference type="InterPro" id="IPR001544">
    <property type="entry name" value="Aminotrans_IV"/>
</dbReference>
<dbReference type="KEGG" id="ahal:FTX54_012355"/>
<dbReference type="FunFam" id="3.20.10.10:FF:000002">
    <property type="entry name" value="D-alanine aminotransferase"/>
    <property type="match status" value="1"/>
</dbReference>
<dbReference type="InterPro" id="IPR036038">
    <property type="entry name" value="Aminotransferase-like"/>
</dbReference>
<keyword evidence="7" id="KW-0032">Aminotransferase</keyword>
<comment type="subunit">
    <text evidence="3">Homodimer.</text>
</comment>
<gene>
    <name evidence="7" type="ORF">FTX54_012355</name>
</gene>
<dbReference type="GO" id="GO:0008652">
    <property type="term" value="P:amino acid biosynthetic process"/>
    <property type="evidence" value="ECO:0007669"/>
    <property type="project" value="UniProtKB-ARBA"/>
</dbReference>
<evidence type="ECO:0000256" key="5">
    <source>
        <dbReference type="RuleBase" id="RU004106"/>
    </source>
</evidence>
<evidence type="ECO:0000256" key="2">
    <source>
        <dbReference type="ARBA" id="ARBA00009320"/>
    </source>
</evidence>
<name>A0A5C7FEU8_9BACI</name>
<dbReference type="SUPFAM" id="SSF56752">
    <property type="entry name" value="D-aminoacid aminotransferase-like PLP-dependent enzymes"/>
    <property type="match status" value="1"/>
</dbReference>
<dbReference type="EMBL" id="CP144914">
    <property type="protein sequence ID" value="WWD79205.1"/>
    <property type="molecule type" value="Genomic_DNA"/>
</dbReference>
<evidence type="ECO:0000256" key="4">
    <source>
        <dbReference type="ARBA" id="ARBA00022898"/>
    </source>
</evidence>
<organism evidence="7 8">
    <name type="scientific">Alkalicoccus halolimnae</name>
    <dbReference type="NCBI Taxonomy" id="1667239"/>
    <lineage>
        <taxon>Bacteria</taxon>
        <taxon>Bacillati</taxon>
        <taxon>Bacillota</taxon>
        <taxon>Bacilli</taxon>
        <taxon>Bacillales</taxon>
        <taxon>Bacillaceae</taxon>
        <taxon>Alkalicoccus</taxon>
    </lineage>
</organism>
<dbReference type="Proteomes" id="UP000321816">
    <property type="component" value="Chromosome"/>
</dbReference>
<dbReference type="InterPro" id="IPR043131">
    <property type="entry name" value="BCAT-like_N"/>
</dbReference>
<dbReference type="Pfam" id="PF01063">
    <property type="entry name" value="Aminotran_4"/>
    <property type="match status" value="1"/>
</dbReference>
<proteinExistence type="inferred from homology"/>
<evidence type="ECO:0000313" key="8">
    <source>
        <dbReference type="Proteomes" id="UP000321816"/>
    </source>
</evidence>
<dbReference type="PANTHER" id="PTHR42743:SF10">
    <property type="entry name" value="D-ALANINE AMINOTRANSFERASE"/>
    <property type="match status" value="1"/>
</dbReference>
<dbReference type="Gene3D" id="3.30.470.10">
    <property type="match status" value="1"/>
</dbReference>
<dbReference type="RefSeq" id="WP_147803486.1">
    <property type="nucleotide sequence ID" value="NZ_CP144914.1"/>
</dbReference>
<dbReference type="PROSITE" id="PS00770">
    <property type="entry name" value="AA_TRANSFER_CLASS_4"/>
    <property type="match status" value="1"/>
</dbReference>